<organism evidence="2 3">
    <name type="scientific">Liparis tanakae</name>
    <name type="common">Tanaka's snailfish</name>
    <dbReference type="NCBI Taxonomy" id="230148"/>
    <lineage>
        <taxon>Eukaryota</taxon>
        <taxon>Metazoa</taxon>
        <taxon>Chordata</taxon>
        <taxon>Craniata</taxon>
        <taxon>Vertebrata</taxon>
        <taxon>Euteleostomi</taxon>
        <taxon>Actinopterygii</taxon>
        <taxon>Neopterygii</taxon>
        <taxon>Teleostei</taxon>
        <taxon>Neoteleostei</taxon>
        <taxon>Acanthomorphata</taxon>
        <taxon>Eupercaria</taxon>
        <taxon>Perciformes</taxon>
        <taxon>Cottioidei</taxon>
        <taxon>Cottales</taxon>
        <taxon>Liparidae</taxon>
        <taxon>Liparis</taxon>
    </lineage>
</organism>
<gene>
    <name evidence="2" type="ORF">EYF80_050592</name>
</gene>
<evidence type="ECO:0000256" key="1">
    <source>
        <dbReference type="SAM" id="MobiDB-lite"/>
    </source>
</evidence>
<name>A0A4Z2FEQ3_9TELE</name>
<dbReference type="AlphaFoldDB" id="A0A4Z2FEQ3"/>
<evidence type="ECO:0000313" key="3">
    <source>
        <dbReference type="Proteomes" id="UP000314294"/>
    </source>
</evidence>
<protein>
    <submittedName>
        <fullName evidence="2">Uncharacterized protein</fullName>
    </submittedName>
</protein>
<comment type="caution">
    <text evidence="2">The sequence shown here is derived from an EMBL/GenBank/DDBJ whole genome shotgun (WGS) entry which is preliminary data.</text>
</comment>
<accession>A0A4Z2FEQ3</accession>
<feature type="region of interest" description="Disordered" evidence="1">
    <location>
        <begin position="125"/>
        <end position="151"/>
    </location>
</feature>
<keyword evidence="3" id="KW-1185">Reference proteome</keyword>
<evidence type="ECO:0000313" key="2">
    <source>
        <dbReference type="EMBL" id="TNN39234.1"/>
    </source>
</evidence>
<proteinExistence type="predicted"/>
<dbReference type="Proteomes" id="UP000314294">
    <property type="component" value="Unassembled WGS sequence"/>
</dbReference>
<feature type="compositionally biased region" description="Basic and acidic residues" evidence="1">
    <location>
        <begin position="142"/>
        <end position="151"/>
    </location>
</feature>
<dbReference type="EMBL" id="SRLO01001297">
    <property type="protein sequence ID" value="TNN39234.1"/>
    <property type="molecule type" value="Genomic_DNA"/>
</dbReference>
<reference evidence="2 3" key="1">
    <citation type="submission" date="2019-03" db="EMBL/GenBank/DDBJ databases">
        <title>First draft genome of Liparis tanakae, snailfish: a comprehensive survey of snailfish specific genes.</title>
        <authorList>
            <person name="Kim W."/>
            <person name="Song I."/>
            <person name="Jeong J.-H."/>
            <person name="Kim D."/>
            <person name="Kim S."/>
            <person name="Ryu S."/>
            <person name="Song J.Y."/>
            <person name="Lee S.K."/>
        </authorList>
    </citation>
    <scope>NUCLEOTIDE SEQUENCE [LARGE SCALE GENOMIC DNA]</scope>
    <source>
        <tissue evidence="2">Muscle</tissue>
    </source>
</reference>
<sequence length="151" mass="17200">MFSTNPNLYTPPPQPPVEEAFRAIRMKRTEPVSPHYRCEHLLCFKCCIQPSLPRADKERCRVRKNGRVSRYEWYRTIQAQLAVPSTFCFIVSQLSWSVRESESAAHGIINQEGFGPQIDTQWQREAGGGQTSAGISSRRALVKQDEKSTSI</sequence>